<dbReference type="RefSeq" id="WP_211283274.1">
    <property type="nucleotide sequence ID" value="NZ_PDJC01000001.1"/>
</dbReference>
<sequence length="532" mass="57970">MSTSMWGPELLPAKAAFAAGEDVLLELRGLPEAASVAVWSGGEQVARAIAADGWVRFAGLPGGRYGAEVWDASGVLARTAFAVGAQDMRYGFVVDYRPGRDVAEVVDFARRLHLTDVQFYDWAYRHADLNGGGELYADALGQPVSLDTVRALVDGLAAAGARSLGYAAVYGVGDAELDVWADQVLRQADGQPWGLGDFLTIVDPSDVTWLEHFASELQEATARLGFTGYHLDQYGYPKRARRSDGALVDLAEAFATMIAAVRQALPEARLVFNQVNDFPTWRTGGSPQDAVYVEVWPPHTTLADLSRLTTASRRHGKPVVISAYLKPYELPDQDAADAAARLTMATVFSHGGSHLLVGEADRILTDPYYVRNHPMRPETGAMLRRWYDFLVEHGDYLTDPGLVEVTGAYADAYNGDLEVAFDGVEIGWNPEPGKIWRRITRRGDDLIVHLINLIGQDDTEWDAPKRPATEVAEGVLRVRPISAAGCRVLVADPDGAGRLIELPLRAVDGLLEADLPSLHSWQLIVVKENNAN</sequence>
<reference evidence="2 3" key="1">
    <citation type="submission" date="2017-10" db="EMBL/GenBank/DDBJ databases">
        <title>Sequencing the genomes of 1000 actinobacteria strains.</title>
        <authorList>
            <person name="Klenk H.-P."/>
        </authorList>
    </citation>
    <scope>NUCLEOTIDE SEQUENCE [LARGE SCALE GENOMIC DNA]</scope>
    <source>
        <strain evidence="2 3">DSM 15597</strain>
    </source>
</reference>
<dbReference type="Gene3D" id="3.20.20.80">
    <property type="entry name" value="Glycosidases"/>
    <property type="match status" value="1"/>
</dbReference>
<evidence type="ECO:0000313" key="3">
    <source>
        <dbReference type="Proteomes" id="UP000226079"/>
    </source>
</evidence>
<dbReference type="EMBL" id="PDJC01000001">
    <property type="protein sequence ID" value="PFG16228.1"/>
    <property type="molecule type" value="Genomic_DNA"/>
</dbReference>
<dbReference type="InterPro" id="IPR025092">
    <property type="entry name" value="Glyco_hydro_66"/>
</dbReference>
<keyword evidence="1" id="KW-0732">Signal</keyword>
<gene>
    <name evidence="2" type="ORF">ATK74_0760</name>
</gene>
<dbReference type="AlphaFoldDB" id="A0A2A9CPF8"/>
<dbReference type="Proteomes" id="UP000226079">
    <property type="component" value="Unassembled WGS sequence"/>
</dbReference>
<dbReference type="CDD" id="cd14745">
    <property type="entry name" value="GH66"/>
    <property type="match status" value="1"/>
</dbReference>
<dbReference type="Gene3D" id="2.60.40.1180">
    <property type="entry name" value="Golgi alpha-mannosidase II"/>
    <property type="match status" value="1"/>
</dbReference>
<proteinExistence type="predicted"/>
<dbReference type="InterPro" id="IPR013780">
    <property type="entry name" value="Glyco_hydro_b"/>
</dbReference>
<organism evidence="2 3">
    <name type="scientific">Propionicimonas paludicola</name>
    <dbReference type="NCBI Taxonomy" id="185243"/>
    <lineage>
        <taxon>Bacteria</taxon>
        <taxon>Bacillati</taxon>
        <taxon>Actinomycetota</taxon>
        <taxon>Actinomycetes</taxon>
        <taxon>Propionibacteriales</taxon>
        <taxon>Nocardioidaceae</taxon>
        <taxon>Propionicimonas</taxon>
    </lineage>
</organism>
<protein>
    <submittedName>
        <fullName evidence="2">Dextranase</fullName>
    </submittedName>
</protein>
<evidence type="ECO:0000256" key="1">
    <source>
        <dbReference type="ARBA" id="ARBA00022729"/>
    </source>
</evidence>
<evidence type="ECO:0000313" key="2">
    <source>
        <dbReference type="EMBL" id="PFG16228.1"/>
    </source>
</evidence>
<keyword evidence="3" id="KW-1185">Reference proteome</keyword>
<accession>A0A2A9CPF8</accession>
<dbReference type="Pfam" id="PF13199">
    <property type="entry name" value="Glyco_hydro_66"/>
    <property type="match status" value="1"/>
</dbReference>
<comment type="caution">
    <text evidence="2">The sequence shown here is derived from an EMBL/GenBank/DDBJ whole genome shotgun (WGS) entry which is preliminary data.</text>
</comment>
<name>A0A2A9CPF8_9ACTN</name>